<name>A0A3B0WS50_9ZZZZ</name>
<dbReference type="PANTHER" id="PTHR38731:SF1">
    <property type="entry name" value="FECR PROTEIN DOMAIN-CONTAINING PROTEIN"/>
    <property type="match status" value="1"/>
</dbReference>
<protein>
    <recommendedName>
        <fullName evidence="1">FecR protein domain-containing protein</fullName>
    </recommendedName>
</protein>
<dbReference type="Pfam" id="PF04773">
    <property type="entry name" value="FecR"/>
    <property type="match status" value="1"/>
</dbReference>
<accession>A0A3B0WS50</accession>
<evidence type="ECO:0000259" key="1">
    <source>
        <dbReference type="Pfam" id="PF04773"/>
    </source>
</evidence>
<reference evidence="2" key="1">
    <citation type="submission" date="2018-06" db="EMBL/GenBank/DDBJ databases">
        <authorList>
            <person name="Zhirakovskaya E."/>
        </authorList>
    </citation>
    <scope>NUCLEOTIDE SEQUENCE</scope>
</reference>
<gene>
    <name evidence="2" type="ORF">MNBD_GAMMA11-629</name>
</gene>
<dbReference type="Gene3D" id="2.60.120.1440">
    <property type="match status" value="1"/>
</dbReference>
<organism evidence="2">
    <name type="scientific">hydrothermal vent metagenome</name>
    <dbReference type="NCBI Taxonomy" id="652676"/>
    <lineage>
        <taxon>unclassified sequences</taxon>
        <taxon>metagenomes</taxon>
        <taxon>ecological metagenomes</taxon>
    </lineage>
</organism>
<dbReference type="AlphaFoldDB" id="A0A3B0WS50"/>
<feature type="domain" description="FecR protein" evidence="1">
    <location>
        <begin position="101"/>
        <end position="191"/>
    </location>
</feature>
<proteinExistence type="predicted"/>
<dbReference type="PANTHER" id="PTHR38731">
    <property type="entry name" value="LIPL45-RELATED LIPOPROTEIN-RELATED"/>
    <property type="match status" value="1"/>
</dbReference>
<evidence type="ECO:0000313" key="2">
    <source>
        <dbReference type="EMBL" id="VAW58868.1"/>
    </source>
</evidence>
<dbReference type="EMBL" id="UOFG01000051">
    <property type="protein sequence ID" value="VAW58868.1"/>
    <property type="molecule type" value="Genomic_DNA"/>
</dbReference>
<dbReference type="InterPro" id="IPR006860">
    <property type="entry name" value="FecR"/>
</dbReference>
<sequence length="289" mass="32347">MIKTHSYKPLSIKRLCLGAFCMGVVAFQLLAFADNNTQSGLAGVELPGVESVSPESEATEPDAAKTTRGQIVKIEGLVYVIDATGEKKQVKGDRYAVSSSDTVVSSENSKAILQLDDGVIMVLDEKSSLRIEQSGWLSQLGGKVYYVYRKLLGKEKSAKVKTKFSTIGIRGTTFIVNADDENQWIALKEGKLNIESPADEYEIHKKQSAVTDYEVMEKKLKAQQQAFDKEYRDYRKKIDGEFIEYKKSFDLQASKVVSFKGKRVDEKEMSKAWESEFHEFSAFSAGYVH</sequence>